<proteinExistence type="predicted"/>
<comment type="caution">
    <text evidence="1">The sequence shown here is derived from an EMBL/GenBank/DDBJ whole genome shotgun (WGS) entry which is preliminary data.</text>
</comment>
<dbReference type="Proteomes" id="UP000465112">
    <property type="component" value="Chromosome 4"/>
</dbReference>
<keyword evidence="2" id="KW-1185">Reference proteome</keyword>
<dbReference type="EMBL" id="VHII01000004">
    <property type="protein sequence ID" value="KAF1391760.1"/>
    <property type="molecule type" value="Genomic_DNA"/>
</dbReference>
<dbReference type="AlphaFoldDB" id="A0A6A5FCJ7"/>
<evidence type="ECO:0000313" key="1">
    <source>
        <dbReference type="EMBL" id="KAF1391760.1"/>
    </source>
</evidence>
<sequence length="74" mass="8394">MALTSHLMKTLERLFLSLLRPQVQHTQDRLQFAYQPNVGVGDAILYMLHRVHSHLDKGSSTGTTPNFAEFWLAG</sequence>
<protein>
    <submittedName>
        <fullName evidence="1">Uncharacterized protein</fullName>
    </submittedName>
</protein>
<gene>
    <name evidence="1" type="ORF">PFLUV_G00045430</name>
</gene>
<organism evidence="1 2">
    <name type="scientific">Perca fluviatilis</name>
    <name type="common">European perch</name>
    <dbReference type="NCBI Taxonomy" id="8168"/>
    <lineage>
        <taxon>Eukaryota</taxon>
        <taxon>Metazoa</taxon>
        <taxon>Chordata</taxon>
        <taxon>Craniata</taxon>
        <taxon>Vertebrata</taxon>
        <taxon>Euteleostomi</taxon>
        <taxon>Actinopterygii</taxon>
        <taxon>Neopterygii</taxon>
        <taxon>Teleostei</taxon>
        <taxon>Neoteleostei</taxon>
        <taxon>Acanthomorphata</taxon>
        <taxon>Eupercaria</taxon>
        <taxon>Perciformes</taxon>
        <taxon>Percoidei</taxon>
        <taxon>Percidae</taxon>
        <taxon>Percinae</taxon>
        <taxon>Perca</taxon>
    </lineage>
</organism>
<reference evidence="1 2" key="1">
    <citation type="submission" date="2019-06" db="EMBL/GenBank/DDBJ databases">
        <title>A chromosome-scale genome assembly of the European perch, Perca fluviatilis.</title>
        <authorList>
            <person name="Roques C."/>
            <person name="Zahm M."/>
            <person name="Cabau C."/>
            <person name="Klopp C."/>
            <person name="Bouchez O."/>
            <person name="Donnadieu C."/>
            <person name="Kuhl H."/>
            <person name="Gislard M."/>
            <person name="Guendouz S."/>
            <person name="Journot L."/>
            <person name="Haffray P."/>
            <person name="Bestin A."/>
            <person name="Morvezen R."/>
            <person name="Feron R."/>
            <person name="Wen M."/>
            <person name="Jouanno E."/>
            <person name="Herpin A."/>
            <person name="Schartl M."/>
            <person name="Postlethwait J."/>
            <person name="Schaerlinger B."/>
            <person name="Chardard D."/>
            <person name="Lecocq T."/>
            <person name="Poncet C."/>
            <person name="Jaffrelo L."/>
            <person name="Lampietro C."/>
            <person name="Guiguen Y."/>
        </authorList>
    </citation>
    <scope>NUCLEOTIDE SEQUENCE [LARGE SCALE GENOMIC DNA]</scope>
    <source>
        <tissue evidence="1">Blood</tissue>
    </source>
</reference>
<accession>A0A6A5FCJ7</accession>
<name>A0A6A5FCJ7_PERFL</name>
<evidence type="ECO:0000313" key="2">
    <source>
        <dbReference type="Proteomes" id="UP000465112"/>
    </source>
</evidence>